<dbReference type="NCBIfam" id="NF006930">
    <property type="entry name" value="PRK09415.1"/>
    <property type="match status" value="1"/>
</dbReference>
<dbReference type="Gene3D" id="1.10.10.10">
    <property type="entry name" value="Winged helix-like DNA-binding domain superfamily/Winged helix DNA-binding domain"/>
    <property type="match status" value="1"/>
</dbReference>
<dbReference type="EMBL" id="JACSPZ010000004">
    <property type="protein sequence ID" value="MBD8037290.1"/>
    <property type="molecule type" value="Genomic_DNA"/>
</dbReference>
<dbReference type="PANTHER" id="PTHR43133">
    <property type="entry name" value="RNA POLYMERASE ECF-TYPE SIGMA FACTO"/>
    <property type="match status" value="1"/>
</dbReference>
<evidence type="ECO:0000259" key="5">
    <source>
        <dbReference type="Pfam" id="PF04542"/>
    </source>
</evidence>
<dbReference type="InterPro" id="IPR036388">
    <property type="entry name" value="WH-like_DNA-bd_sf"/>
</dbReference>
<dbReference type="InterPro" id="IPR013249">
    <property type="entry name" value="RNA_pol_sigma70_r4_t2"/>
</dbReference>
<organism evidence="7 8">
    <name type="scientific">Solibacillus faecavium</name>
    <dbReference type="NCBI Taxonomy" id="2762221"/>
    <lineage>
        <taxon>Bacteria</taxon>
        <taxon>Bacillati</taxon>
        <taxon>Bacillota</taxon>
        <taxon>Bacilli</taxon>
        <taxon>Bacillales</taxon>
        <taxon>Caryophanaceae</taxon>
        <taxon>Solibacillus</taxon>
    </lineage>
</organism>
<dbReference type="NCBIfam" id="TIGR02937">
    <property type="entry name" value="sigma70-ECF"/>
    <property type="match status" value="1"/>
</dbReference>
<accession>A0ABR8XZA8</accession>
<dbReference type="InterPro" id="IPR014284">
    <property type="entry name" value="RNA_pol_sigma-70_dom"/>
</dbReference>
<dbReference type="Pfam" id="PF08281">
    <property type="entry name" value="Sigma70_r4_2"/>
    <property type="match status" value="1"/>
</dbReference>
<dbReference type="RefSeq" id="WP_191700348.1">
    <property type="nucleotide sequence ID" value="NZ_JACSPZ010000004.1"/>
</dbReference>
<evidence type="ECO:0000313" key="7">
    <source>
        <dbReference type="EMBL" id="MBD8037290.1"/>
    </source>
</evidence>
<dbReference type="SUPFAM" id="SSF88659">
    <property type="entry name" value="Sigma3 and sigma4 domains of RNA polymerase sigma factors"/>
    <property type="match status" value="1"/>
</dbReference>
<dbReference type="PANTHER" id="PTHR43133:SF60">
    <property type="entry name" value="RNA POLYMERASE SIGMA FACTOR SIGV"/>
    <property type="match status" value="1"/>
</dbReference>
<gene>
    <name evidence="7" type="ORF">H9635_11065</name>
</gene>
<dbReference type="CDD" id="cd06171">
    <property type="entry name" value="Sigma70_r4"/>
    <property type="match status" value="1"/>
</dbReference>
<evidence type="ECO:0000259" key="6">
    <source>
        <dbReference type="Pfam" id="PF08281"/>
    </source>
</evidence>
<protein>
    <submittedName>
        <fullName evidence="7">Sigma-70 family RNA polymerase sigma factor</fullName>
    </submittedName>
</protein>
<evidence type="ECO:0000256" key="2">
    <source>
        <dbReference type="ARBA" id="ARBA00023015"/>
    </source>
</evidence>
<keyword evidence="3" id="KW-0731">Sigma factor</keyword>
<feature type="domain" description="RNA polymerase sigma-70 region 2" evidence="5">
    <location>
        <begin position="21"/>
        <end position="85"/>
    </location>
</feature>
<dbReference type="Gene3D" id="1.10.1740.10">
    <property type="match status" value="1"/>
</dbReference>
<reference evidence="7 8" key="1">
    <citation type="submission" date="2020-08" db="EMBL/GenBank/DDBJ databases">
        <title>A Genomic Blueprint of the Chicken Gut Microbiome.</title>
        <authorList>
            <person name="Gilroy R."/>
            <person name="Ravi A."/>
            <person name="Getino M."/>
            <person name="Pursley I."/>
            <person name="Horton D.L."/>
            <person name="Alikhan N.-F."/>
            <person name="Baker D."/>
            <person name="Gharbi K."/>
            <person name="Hall N."/>
            <person name="Watson M."/>
            <person name="Adriaenssens E.M."/>
            <person name="Foster-Nyarko E."/>
            <person name="Jarju S."/>
            <person name="Secka A."/>
            <person name="Antonio M."/>
            <person name="Oren A."/>
            <person name="Chaudhuri R."/>
            <person name="La Ragione R.M."/>
            <person name="Hildebrand F."/>
            <person name="Pallen M.J."/>
        </authorList>
    </citation>
    <scope>NUCLEOTIDE SEQUENCE [LARGE SCALE GENOMIC DNA]</scope>
    <source>
        <strain evidence="7 8">A46</strain>
    </source>
</reference>
<comment type="caution">
    <text evidence="7">The sequence shown here is derived from an EMBL/GenBank/DDBJ whole genome shotgun (WGS) entry which is preliminary data.</text>
</comment>
<dbReference type="SUPFAM" id="SSF88946">
    <property type="entry name" value="Sigma2 domain of RNA polymerase sigma factors"/>
    <property type="match status" value="1"/>
</dbReference>
<sequence>MESYLINDTAKLSNEAIIDELMQHYGEDVLKLVMQYVHNNAVAEDLTQEIFVKCYKALPSFQYGSSLKTWLWRIAINHSKDYLKSWYAKNVEAKDDEVFMQVESGTSVEQEVIQQQEDDNLVKAVMTLPVKYREVIYLCYYEDQTMKEMAEILQISENTVKTRLRKGKQLLKKHLEREENG</sequence>
<comment type="similarity">
    <text evidence="1">Belongs to the sigma-70 factor family. ECF subfamily.</text>
</comment>
<keyword evidence="2" id="KW-0805">Transcription regulation</keyword>
<evidence type="ECO:0000256" key="4">
    <source>
        <dbReference type="ARBA" id="ARBA00023163"/>
    </source>
</evidence>
<dbReference type="InterPro" id="IPR013325">
    <property type="entry name" value="RNA_pol_sigma_r2"/>
</dbReference>
<keyword evidence="8" id="KW-1185">Reference proteome</keyword>
<name>A0ABR8XZA8_9BACL</name>
<dbReference type="InterPro" id="IPR013324">
    <property type="entry name" value="RNA_pol_sigma_r3/r4-like"/>
</dbReference>
<dbReference type="Pfam" id="PF04542">
    <property type="entry name" value="Sigma70_r2"/>
    <property type="match status" value="1"/>
</dbReference>
<evidence type="ECO:0000256" key="1">
    <source>
        <dbReference type="ARBA" id="ARBA00010641"/>
    </source>
</evidence>
<dbReference type="InterPro" id="IPR007627">
    <property type="entry name" value="RNA_pol_sigma70_r2"/>
</dbReference>
<feature type="domain" description="RNA polymerase sigma factor 70 region 4 type 2" evidence="6">
    <location>
        <begin position="120"/>
        <end position="171"/>
    </location>
</feature>
<evidence type="ECO:0000256" key="3">
    <source>
        <dbReference type="ARBA" id="ARBA00023082"/>
    </source>
</evidence>
<dbReference type="Proteomes" id="UP000619101">
    <property type="component" value="Unassembled WGS sequence"/>
</dbReference>
<keyword evidence="4" id="KW-0804">Transcription</keyword>
<dbReference type="InterPro" id="IPR039425">
    <property type="entry name" value="RNA_pol_sigma-70-like"/>
</dbReference>
<proteinExistence type="inferred from homology"/>
<evidence type="ECO:0000313" key="8">
    <source>
        <dbReference type="Proteomes" id="UP000619101"/>
    </source>
</evidence>